<dbReference type="PRINTS" id="PR00411">
    <property type="entry name" value="PNDRDTASEI"/>
</dbReference>
<dbReference type="SUPFAM" id="SSF51905">
    <property type="entry name" value="FAD/NAD(P)-binding domain"/>
    <property type="match status" value="2"/>
</dbReference>
<keyword evidence="3" id="KW-0274">FAD</keyword>
<evidence type="ECO:0000256" key="4">
    <source>
        <dbReference type="ARBA" id="ARBA00023002"/>
    </source>
</evidence>
<evidence type="ECO:0000259" key="5">
    <source>
        <dbReference type="Pfam" id="PF07992"/>
    </source>
</evidence>
<comment type="cofactor">
    <cofactor evidence="1">
        <name>FAD</name>
        <dbReference type="ChEBI" id="CHEBI:57692"/>
    </cofactor>
</comment>
<dbReference type="SUPFAM" id="SSF55424">
    <property type="entry name" value="FAD/NAD-linked reductases, dimerisation (C-terminal) domain"/>
    <property type="match status" value="1"/>
</dbReference>
<feature type="domain" description="FAD/NAD(P)-binding" evidence="5">
    <location>
        <begin position="7"/>
        <end position="305"/>
    </location>
</feature>
<evidence type="ECO:0000256" key="1">
    <source>
        <dbReference type="ARBA" id="ARBA00001974"/>
    </source>
</evidence>
<dbReference type="InterPro" id="IPR036188">
    <property type="entry name" value="FAD/NAD-bd_sf"/>
</dbReference>
<dbReference type="PRINTS" id="PR00368">
    <property type="entry name" value="FADPNR"/>
</dbReference>
<evidence type="ECO:0000256" key="2">
    <source>
        <dbReference type="ARBA" id="ARBA00022630"/>
    </source>
</evidence>
<evidence type="ECO:0000259" key="6">
    <source>
        <dbReference type="Pfam" id="PF14759"/>
    </source>
</evidence>
<reference evidence="8" key="1">
    <citation type="journal article" date="2019" name="Int. J. Syst. Evol. Microbiol.">
        <title>The Global Catalogue of Microorganisms (GCM) 10K type strain sequencing project: providing services to taxonomists for standard genome sequencing and annotation.</title>
        <authorList>
            <consortium name="The Broad Institute Genomics Platform"/>
            <consortium name="The Broad Institute Genome Sequencing Center for Infectious Disease"/>
            <person name="Wu L."/>
            <person name="Ma J."/>
        </authorList>
    </citation>
    <scope>NUCLEOTIDE SEQUENCE [LARGE SCALE GENOMIC DNA]</scope>
    <source>
        <strain evidence="8">CCUG 53903</strain>
    </source>
</reference>
<dbReference type="InterPro" id="IPR016156">
    <property type="entry name" value="FAD/NAD-linked_Rdtase_dimer_sf"/>
</dbReference>
<dbReference type="InterPro" id="IPR028202">
    <property type="entry name" value="Reductase_C"/>
</dbReference>
<name>A0ABW1D677_9ACTN</name>
<dbReference type="Proteomes" id="UP001596058">
    <property type="component" value="Unassembled WGS sequence"/>
</dbReference>
<dbReference type="InterPro" id="IPR023753">
    <property type="entry name" value="FAD/NAD-binding_dom"/>
</dbReference>
<dbReference type="Pfam" id="PF14759">
    <property type="entry name" value="Reductase_C"/>
    <property type="match status" value="1"/>
</dbReference>
<dbReference type="Gene3D" id="3.30.390.30">
    <property type="match status" value="1"/>
</dbReference>
<keyword evidence="4" id="KW-0560">Oxidoreductase</keyword>
<evidence type="ECO:0000313" key="8">
    <source>
        <dbReference type="Proteomes" id="UP001596058"/>
    </source>
</evidence>
<protein>
    <submittedName>
        <fullName evidence="7">NAD(P)/FAD-dependent oxidoreductase</fullName>
    </submittedName>
</protein>
<evidence type="ECO:0000313" key="7">
    <source>
        <dbReference type="EMBL" id="MFC5832480.1"/>
    </source>
</evidence>
<keyword evidence="8" id="KW-1185">Reference proteome</keyword>
<dbReference type="PANTHER" id="PTHR43557:SF2">
    <property type="entry name" value="RIESKE DOMAIN-CONTAINING PROTEIN-RELATED"/>
    <property type="match status" value="1"/>
</dbReference>
<dbReference type="Pfam" id="PF07992">
    <property type="entry name" value="Pyr_redox_2"/>
    <property type="match status" value="1"/>
</dbReference>
<accession>A0ABW1D677</accession>
<keyword evidence="2" id="KW-0285">Flavoprotein</keyword>
<organism evidence="7 8">
    <name type="scientific">Nonomuraea insulae</name>
    <dbReference type="NCBI Taxonomy" id="1616787"/>
    <lineage>
        <taxon>Bacteria</taxon>
        <taxon>Bacillati</taxon>
        <taxon>Actinomycetota</taxon>
        <taxon>Actinomycetes</taxon>
        <taxon>Streptosporangiales</taxon>
        <taxon>Streptosporangiaceae</taxon>
        <taxon>Nonomuraea</taxon>
    </lineage>
</organism>
<dbReference type="EMBL" id="JBHSPA010000080">
    <property type="protein sequence ID" value="MFC5832480.1"/>
    <property type="molecule type" value="Genomic_DNA"/>
</dbReference>
<gene>
    <name evidence="7" type="ORF">ACFPZ3_52245</name>
</gene>
<feature type="domain" description="Reductase C-terminal" evidence="6">
    <location>
        <begin position="324"/>
        <end position="385"/>
    </location>
</feature>
<comment type="caution">
    <text evidence="7">The sequence shown here is derived from an EMBL/GenBank/DDBJ whole genome shotgun (WGS) entry which is preliminary data.</text>
</comment>
<dbReference type="RefSeq" id="WP_379521922.1">
    <property type="nucleotide sequence ID" value="NZ_JBHSPA010000080.1"/>
</dbReference>
<evidence type="ECO:0000256" key="3">
    <source>
        <dbReference type="ARBA" id="ARBA00022827"/>
    </source>
</evidence>
<dbReference type="PANTHER" id="PTHR43557">
    <property type="entry name" value="APOPTOSIS-INDUCING FACTOR 1"/>
    <property type="match status" value="1"/>
</dbReference>
<sequence>MSGAGRRVVIVGASVAGLTVAETLREGGFDGRLTLVGDEAHPPYDRPPLSKQVLSGAWEPDRVLLRPSAGELGAELLTGRAATSLDLERRVVGIGDGEQVPYDTVVIATGVRARRPRYMEGVAGVQVLRTLGDAVRLRAALLGRPRLVVIGGGFLGTEVAGVARGMGAEVTVVEPGPVPLAGPLGMAVGARVAALHREHGVRLRTGVTAGGLTSSGGRVTGVELDDGSVAGAEVVLVAIGSVPATGWLAGSGVPVGDGVLCDGFGRAAPGVYAAGDVARWDSDRWDGDRWDGARFEHRTNATDQGRAVARTILGDPRPLSVTPYFWSDQYDVKLQVYGTPDGADAELTEGGNGGRFTARYLRGGRVTAVLGWNSPREVLRRRELLLTG</sequence>
<dbReference type="InterPro" id="IPR050446">
    <property type="entry name" value="FAD-oxidoreductase/Apoptosis"/>
</dbReference>
<dbReference type="Gene3D" id="3.50.50.60">
    <property type="entry name" value="FAD/NAD(P)-binding domain"/>
    <property type="match status" value="2"/>
</dbReference>
<proteinExistence type="predicted"/>